<reference evidence="7" key="1">
    <citation type="submission" date="2020-10" db="EMBL/GenBank/DDBJ databases">
        <authorList>
            <person name="Gilroy R."/>
        </authorList>
    </citation>
    <scope>NUCLEOTIDE SEQUENCE</scope>
    <source>
        <strain evidence="7">ChiBcec6-7307</strain>
    </source>
</reference>
<proteinExistence type="inferred from homology"/>
<reference evidence="7" key="2">
    <citation type="journal article" date="2021" name="PeerJ">
        <title>Extensive microbial diversity within the chicken gut microbiome revealed by metagenomics and culture.</title>
        <authorList>
            <person name="Gilroy R."/>
            <person name="Ravi A."/>
            <person name="Getino M."/>
            <person name="Pursley I."/>
            <person name="Horton D.L."/>
            <person name="Alikhan N.F."/>
            <person name="Baker D."/>
            <person name="Gharbi K."/>
            <person name="Hall N."/>
            <person name="Watson M."/>
            <person name="Adriaenssens E.M."/>
            <person name="Foster-Nyarko E."/>
            <person name="Jarju S."/>
            <person name="Secka A."/>
            <person name="Antonio M."/>
            <person name="Oren A."/>
            <person name="Chaudhuri R.R."/>
            <person name="La Ragione R."/>
            <person name="Hildebrand F."/>
            <person name="Pallen M.J."/>
        </authorList>
    </citation>
    <scope>NUCLEOTIDE SEQUENCE</scope>
    <source>
        <strain evidence="7">ChiBcec6-7307</strain>
    </source>
</reference>
<dbReference type="InterPro" id="IPR007554">
    <property type="entry name" value="Glycerophosphate_synth"/>
</dbReference>
<keyword evidence="3" id="KW-1003">Cell membrane</keyword>
<name>A0A9D1T8P2_9FIRM</name>
<dbReference type="Proteomes" id="UP000886889">
    <property type="component" value="Unassembled WGS sequence"/>
</dbReference>
<dbReference type="InterPro" id="IPR051612">
    <property type="entry name" value="Teichoic_Acid_Biosynth"/>
</dbReference>
<dbReference type="InterPro" id="IPR043149">
    <property type="entry name" value="TagF_N"/>
</dbReference>
<dbReference type="PANTHER" id="PTHR37316:SF2">
    <property type="entry name" value="TEICHOIC ACID RIBITOL-PHOSPHATE POLYMERASE TARK"/>
    <property type="match status" value="1"/>
</dbReference>
<dbReference type="Pfam" id="PF04464">
    <property type="entry name" value="Glyphos_transf"/>
    <property type="match status" value="1"/>
</dbReference>
<evidence type="ECO:0000256" key="4">
    <source>
        <dbReference type="ARBA" id="ARBA00022679"/>
    </source>
</evidence>
<evidence type="ECO:0000313" key="8">
    <source>
        <dbReference type="Proteomes" id="UP000886889"/>
    </source>
</evidence>
<sequence length="426" mass="50051">MSKIKDLLKKTPLRPLWWKFCKIPPMKKIRKYRNRKAKDKLLFQTLPAVYDARKNEPVDEGKVLFVEERFGEISNSFQVIYDELKNHYDFDIHVHFLGNTVVSKEENIARRKRMLEDAATAGCIFLNDASESISCIDKRPETKVFQLWHACGAFKKFGMSTADLIFGLNRQQQERHPTYRNLSCVTVSSPEIVWAYAEAMSLQGQEEIVQPLGISRTDLFFREDTIRKAYEHLYEQFPAARGKKVILYAPTFRGRVVSARAPEGFDLRTFYRDLGDGYVVVTKHHPFIHNLPEIPEDLEGIFAYDATNSMSIEDLLCVSDFCISDYSSLIFEYSLFERPMLFYAYDLEEYFDWRGFYYPYEELTPGPICRTNEEMTDYILHARERFDRQRVIDFRNKFMSACDGHATERILEAAFGRETLEKRRKK</sequence>
<dbReference type="GO" id="GO:0005886">
    <property type="term" value="C:plasma membrane"/>
    <property type="evidence" value="ECO:0007669"/>
    <property type="project" value="UniProtKB-SubCell"/>
</dbReference>
<dbReference type="EMBL" id="DVOS01000028">
    <property type="protein sequence ID" value="HIV22797.1"/>
    <property type="molecule type" value="Genomic_DNA"/>
</dbReference>
<evidence type="ECO:0000256" key="2">
    <source>
        <dbReference type="ARBA" id="ARBA00010488"/>
    </source>
</evidence>
<keyword evidence="4" id="KW-0808">Transferase</keyword>
<keyword evidence="5" id="KW-0777">Teichoic acid biosynthesis</keyword>
<dbReference type="AlphaFoldDB" id="A0A9D1T8P2"/>
<accession>A0A9D1T8P2</accession>
<dbReference type="GO" id="GO:0019350">
    <property type="term" value="P:teichoic acid biosynthetic process"/>
    <property type="evidence" value="ECO:0007669"/>
    <property type="project" value="UniProtKB-KW"/>
</dbReference>
<evidence type="ECO:0000256" key="1">
    <source>
        <dbReference type="ARBA" id="ARBA00004202"/>
    </source>
</evidence>
<comment type="caution">
    <text evidence="7">The sequence shown here is derived from an EMBL/GenBank/DDBJ whole genome shotgun (WGS) entry which is preliminary data.</text>
</comment>
<evidence type="ECO:0000256" key="5">
    <source>
        <dbReference type="ARBA" id="ARBA00022944"/>
    </source>
</evidence>
<protein>
    <submittedName>
        <fullName evidence="7">CDP-glycerol glycerophosphotransferase family protein</fullName>
    </submittedName>
</protein>
<dbReference type="SUPFAM" id="SSF53756">
    <property type="entry name" value="UDP-Glycosyltransferase/glycogen phosphorylase"/>
    <property type="match status" value="1"/>
</dbReference>
<evidence type="ECO:0000256" key="3">
    <source>
        <dbReference type="ARBA" id="ARBA00022475"/>
    </source>
</evidence>
<evidence type="ECO:0000256" key="6">
    <source>
        <dbReference type="ARBA" id="ARBA00023136"/>
    </source>
</evidence>
<evidence type="ECO:0000313" key="7">
    <source>
        <dbReference type="EMBL" id="HIV22797.1"/>
    </source>
</evidence>
<dbReference type="Gene3D" id="3.40.50.12580">
    <property type="match status" value="1"/>
</dbReference>
<keyword evidence="6" id="KW-0472">Membrane</keyword>
<gene>
    <name evidence="7" type="ORF">IAC80_02535</name>
</gene>
<organism evidence="7 8">
    <name type="scientific">Candidatus Merdiplasma excrementigallinarum</name>
    <dbReference type="NCBI Taxonomy" id="2840864"/>
    <lineage>
        <taxon>Bacteria</taxon>
        <taxon>Bacillati</taxon>
        <taxon>Bacillota</taxon>
        <taxon>Clostridia</taxon>
        <taxon>Lachnospirales</taxon>
        <taxon>Lachnospiraceae</taxon>
        <taxon>Lachnospiraceae incertae sedis</taxon>
        <taxon>Candidatus Merdiplasma</taxon>
    </lineage>
</organism>
<dbReference type="InterPro" id="IPR043148">
    <property type="entry name" value="TagF_C"/>
</dbReference>
<dbReference type="GO" id="GO:0047355">
    <property type="term" value="F:CDP-glycerol glycerophosphotransferase activity"/>
    <property type="evidence" value="ECO:0007669"/>
    <property type="project" value="InterPro"/>
</dbReference>
<comment type="similarity">
    <text evidence="2">Belongs to the CDP-glycerol glycerophosphotransferase family.</text>
</comment>
<dbReference type="Gene3D" id="3.40.50.11820">
    <property type="match status" value="1"/>
</dbReference>
<comment type="subcellular location">
    <subcellularLocation>
        <location evidence="1">Cell membrane</location>
        <topology evidence="1">Peripheral membrane protein</topology>
    </subcellularLocation>
</comment>
<dbReference type="PANTHER" id="PTHR37316">
    <property type="entry name" value="TEICHOIC ACID GLYCEROL-PHOSPHATE PRIMASE"/>
    <property type="match status" value="1"/>
</dbReference>